<evidence type="ECO:0000313" key="3">
    <source>
        <dbReference type="Proteomes" id="UP000756346"/>
    </source>
</evidence>
<name>A0A9P8XSE0_9PEZI</name>
<feature type="region of interest" description="Disordered" evidence="1">
    <location>
        <begin position="42"/>
        <end position="82"/>
    </location>
</feature>
<dbReference type="AlphaFoldDB" id="A0A9P8XSE0"/>
<proteinExistence type="predicted"/>
<dbReference type="EMBL" id="JAGTJQ010000015">
    <property type="protein sequence ID" value="KAH7012095.1"/>
    <property type="molecule type" value="Genomic_DNA"/>
</dbReference>
<protein>
    <submittedName>
        <fullName evidence="2">Uncharacterized protein</fullName>
    </submittedName>
</protein>
<sequence>MTCSPCSIPPLWAGDRLPLFLPALLSISLSMFALRTMQRNPQQQSQSWTQSSGTRPATQCGSQTTTSRASNESVPEEVRGAPCGGHTDSRWPLLTFHASASHKAVPETHASPPELYRRHRDRFRHFPSSPAMERLMGTQFWRVLVLADQANRFARPLACLMQTVAAARSSALGSWLSFRSFYVDDFARDQSLATLEALGKFHQDTIVSQSSLAMIYNGQALMCLHNLGILCREHGLRFGDEDELDKARTIWKSNVRCHGTRLLDRVHQVLGVIWADNDHVVQRAVATRSILLLWGDGEVGSDSQERHYAEKPHAVGRCAERLDAIGTLHDTDGVVLVNEDGRRCVTVVGQQTQPFLHDAQVVQLDGLGTMRVRRCPSR</sequence>
<accession>A0A9P8XSE0</accession>
<evidence type="ECO:0000313" key="2">
    <source>
        <dbReference type="EMBL" id="KAH7012095.1"/>
    </source>
</evidence>
<dbReference type="RefSeq" id="XP_046004471.1">
    <property type="nucleotide sequence ID" value="XM_046157555.1"/>
</dbReference>
<dbReference type="GeneID" id="70187101"/>
<evidence type="ECO:0000256" key="1">
    <source>
        <dbReference type="SAM" id="MobiDB-lite"/>
    </source>
</evidence>
<gene>
    <name evidence="2" type="ORF">B0I36DRAFT_356193</name>
</gene>
<organism evidence="2 3">
    <name type="scientific">Microdochium trichocladiopsis</name>
    <dbReference type="NCBI Taxonomy" id="1682393"/>
    <lineage>
        <taxon>Eukaryota</taxon>
        <taxon>Fungi</taxon>
        <taxon>Dikarya</taxon>
        <taxon>Ascomycota</taxon>
        <taxon>Pezizomycotina</taxon>
        <taxon>Sordariomycetes</taxon>
        <taxon>Xylariomycetidae</taxon>
        <taxon>Xylariales</taxon>
        <taxon>Microdochiaceae</taxon>
        <taxon>Microdochium</taxon>
    </lineage>
</organism>
<reference evidence="2" key="1">
    <citation type="journal article" date="2021" name="Nat. Commun.">
        <title>Genetic determinants of endophytism in the Arabidopsis root mycobiome.</title>
        <authorList>
            <person name="Mesny F."/>
            <person name="Miyauchi S."/>
            <person name="Thiergart T."/>
            <person name="Pickel B."/>
            <person name="Atanasova L."/>
            <person name="Karlsson M."/>
            <person name="Huettel B."/>
            <person name="Barry K.W."/>
            <person name="Haridas S."/>
            <person name="Chen C."/>
            <person name="Bauer D."/>
            <person name="Andreopoulos W."/>
            <person name="Pangilinan J."/>
            <person name="LaButti K."/>
            <person name="Riley R."/>
            <person name="Lipzen A."/>
            <person name="Clum A."/>
            <person name="Drula E."/>
            <person name="Henrissat B."/>
            <person name="Kohler A."/>
            <person name="Grigoriev I.V."/>
            <person name="Martin F.M."/>
            <person name="Hacquard S."/>
        </authorList>
    </citation>
    <scope>NUCLEOTIDE SEQUENCE</scope>
    <source>
        <strain evidence="2">MPI-CAGE-CH-0230</strain>
    </source>
</reference>
<dbReference type="Proteomes" id="UP000756346">
    <property type="component" value="Unassembled WGS sequence"/>
</dbReference>
<keyword evidence="3" id="KW-1185">Reference proteome</keyword>
<feature type="compositionally biased region" description="Polar residues" evidence="1">
    <location>
        <begin position="53"/>
        <end position="73"/>
    </location>
</feature>
<comment type="caution">
    <text evidence="2">The sequence shown here is derived from an EMBL/GenBank/DDBJ whole genome shotgun (WGS) entry which is preliminary data.</text>
</comment>
<feature type="compositionally biased region" description="Low complexity" evidence="1">
    <location>
        <begin position="42"/>
        <end position="52"/>
    </location>
</feature>